<dbReference type="STRING" id="400668.Mmwyl1_0362"/>
<protein>
    <submittedName>
        <fullName evidence="2">Amidase</fullName>
    </submittedName>
</protein>
<dbReference type="PANTHER" id="PTHR11895">
    <property type="entry name" value="TRANSAMIDASE"/>
    <property type="match status" value="1"/>
</dbReference>
<proteinExistence type="predicted"/>
<reference evidence="2" key="1">
    <citation type="submission" date="2007-06" db="EMBL/GenBank/DDBJ databases">
        <title>Complete sequence of Marinomonas sp. MWYL1.</title>
        <authorList>
            <consortium name="US DOE Joint Genome Institute"/>
            <person name="Copeland A."/>
            <person name="Lucas S."/>
            <person name="Lapidus A."/>
            <person name="Barry K."/>
            <person name="Glavina del Rio T."/>
            <person name="Dalin E."/>
            <person name="Tice H."/>
            <person name="Pitluck S."/>
            <person name="Kiss H."/>
            <person name="Brettin T."/>
            <person name="Bruce D."/>
            <person name="Detter J.C."/>
            <person name="Han C."/>
            <person name="Schmutz J."/>
            <person name="Larimer F."/>
            <person name="Land M."/>
            <person name="Hauser L."/>
            <person name="Kyrpides N."/>
            <person name="Kim E."/>
            <person name="Johnston A.W.B."/>
            <person name="Todd J.D."/>
            <person name="Rogers R."/>
            <person name="Wexler M."/>
            <person name="Bond P.L."/>
            <person name="Li Y."/>
            <person name="Richardson P."/>
        </authorList>
    </citation>
    <scope>NUCLEOTIDE SEQUENCE [LARGE SCALE GENOMIC DNA]</scope>
    <source>
        <strain evidence="2">MWYL1</strain>
    </source>
</reference>
<dbReference type="HOGENOM" id="CLU_009600_0_3_6"/>
<dbReference type="SUPFAM" id="SSF75304">
    <property type="entry name" value="Amidase signature (AS) enzymes"/>
    <property type="match status" value="1"/>
</dbReference>
<dbReference type="eggNOG" id="COG0154">
    <property type="taxonomic scope" value="Bacteria"/>
</dbReference>
<evidence type="ECO:0000259" key="1">
    <source>
        <dbReference type="Pfam" id="PF01425"/>
    </source>
</evidence>
<dbReference type="InterPro" id="IPR023631">
    <property type="entry name" value="Amidase_dom"/>
</dbReference>
<dbReference type="InterPro" id="IPR036928">
    <property type="entry name" value="AS_sf"/>
</dbReference>
<dbReference type="OrthoDB" id="8872210at2"/>
<dbReference type="EMBL" id="CP000749">
    <property type="protein sequence ID" value="ABR69300.1"/>
    <property type="molecule type" value="Genomic_DNA"/>
</dbReference>
<organism evidence="2">
    <name type="scientific">Marinomonas sp. (strain MWYL1)</name>
    <dbReference type="NCBI Taxonomy" id="400668"/>
    <lineage>
        <taxon>Bacteria</taxon>
        <taxon>Pseudomonadati</taxon>
        <taxon>Pseudomonadota</taxon>
        <taxon>Gammaproteobacteria</taxon>
        <taxon>Oceanospirillales</taxon>
        <taxon>Oceanospirillaceae</taxon>
        <taxon>Marinomonas</taxon>
    </lineage>
</organism>
<dbReference type="GO" id="GO:0003824">
    <property type="term" value="F:catalytic activity"/>
    <property type="evidence" value="ECO:0007669"/>
    <property type="project" value="InterPro"/>
</dbReference>
<sequence>MTQSTTSTFAWQNRELITHWKSALDIIETKGQAVFTELFDYVEPQQGPLNGAIISIKDLFQVQGYKTQAGSVFLDGSLAQEDAEAVVALRKAGASLLGHTNMTELAYSGLGLNPHYGTPDNPINAGRITGGSTSGGAASVALGVADAALGTDTGGSLRIPAGFCGLTGFKPSQQTVSRKGCLPLSNSLDSVGPIAKTVEECELLWQILSGTTTSSETAKSSDADELRIVVPTNFGMNDLDPLVEEGFVAKLAQLEAASITIEHRFIEALESYKNLPVWQFSAFECHTFYGKNYDLDNAEIDPRVASRIARAKTINEEVFQQTQAARQAFIQQMANEEANTLILLPTVAVVAPKFSDLEQDADYDRLNLLCLRNTSLANVLNGCSISLPFSFKQEPMGLMLTAANGQDQALLSLAKKWQAILSR</sequence>
<dbReference type="KEGG" id="mmw:Mmwyl1_0362"/>
<dbReference type="AlphaFoldDB" id="A6VS71"/>
<name>A6VS71_MARMS</name>
<dbReference type="InterPro" id="IPR000120">
    <property type="entry name" value="Amidase"/>
</dbReference>
<accession>A6VS71</accession>
<gene>
    <name evidence="2" type="ordered locus">Mmwyl1_0362</name>
</gene>
<evidence type="ECO:0000313" key="2">
    <source>
        <dbReference type="EMBL" id="ABR69300.1"/>
    </source>
</evidence>
<dbReference type="PANTHER" id="PTHR11895:SF176">
    <property type="entry name" value="AMIDASE AMID-RELATED"/>
    <property type="match status" value="1"/>
</dbReference>
<dbReference type="Pfam" id="PF01425">
    <property type="entry name" value="Amidase"/>
    <property type="match status" value="1"/>
</dbReference>
<feature type="domain" description="Amidase" evidence="1">
    <location>
        <begin position="43"/>
        <end position="411"/>
    </location>
</feature>
<dbReference type="Gene3D" id="3.90.1300.10">
    <property type="entry name" value="Amidase signature (AS) domain"/>
    <property type="match status" value="1"/>
</dbReference>